<organism evidence="5 6">
    <name type="scientific">Micromonospora matsumotoense</name>
    <dbReference type="NCBI Taxonomy" id="121616"/>
    <lineage>
        <taxon>Bacteria</taxon>
        <taxon>Bacillati</taxon>
        <taxon>Actinomycetota</taxon>
        <taxon>Actinomycetes</taxon>
        <taxon>Micromonosporales</taxon>
        <taxon>Micromonosporaceae</taxon>
        <taxon>Micromonospora</taxon>
    </lineage>
</organism>
<dbReference type="STRING" id="121616.GA0070216_12354"/>
<dbReference type="GO" id="GO:0003700">
    <property type="term" value="F:DNA-binding transcription factor activity"/>
    <property type="evidence" value="ECO:0007669"/>
    <property type="project" value="InterPro"/>
</dbReference>
<dbReference type="InterPro" id="IPR028082">
    <property type="entry name" value="Peripla_BP_I"/>
</dbReference>
<evidence type="ECO:0000259" key="4">
    <source>
        <dbReference type="PROSITE" id="PS51000"/>
    </source>
</evidence>
<dbReference type="GO" id="GO:0000976">
    <property type="term" value="F:transcription cis-regulatory region binding"/>
    <property type="evidence" value="ECO:0007669"/>
    <property type="project" value="TreeGrafter"/>
</dbReference>
<sequence length="363" mass="39345">MVLAAERRAQILEAADRHGIVRIADLVVSLGVSDVTVRRDLAVLARTGELRKVRGGATLRRSPVRASAGREPGTRHRPDAIHVGVLVPTAADYFRRIVDGMQRTLDTAGARLTLSVSDYRPEREQALVDGLLQAGADGLLLVPSIENGPTDPATDAWLRNLPVPAVLVERELPENRLGLISSVRTAHEQGTAAAVDHLRTLGHTRIALITRGDSQAAELIRGGWERAVAAFGLDTDVPVILGKNVGSWPRWSDDDIDTVVRQLREARVTGLVCHNDENAMTIVQRARRYGWSVPHQLSVVAYEDEVARLGDPPLTAVSPPKEEVGKVAARTLLDLVEAGGPAPARHTRLEPEIMVRESTAGIR</sequence>
<dbReference type="Gene3D" id="3.40.50.2300">
    <property type="match status" value="2"/>
</dbReference>
<dbReference type="InterPro" id="IPR046335">
    <property type="entry name" value="LacI/GalR-like_sensor"/>
</dbReference>
<dbReference type="RefSeq" id="WP_091252960.1">
    <property type="nucleotide sequence ID" value="NZ_FMCU01000023.1"/>
</dbReference>
<dbReference type="AlphaFoldDB" id="A0A1C5AR41"/>
<evidence type="ECO:0000256" key="3">
    <source>
        <dbReference type="ARBA" id="ARBA00023163"/>
    </source>
</evidence>
<keyword evidence="2 5" id="KW-0238">DNA-binding</keyword>
<dbReference type="Pfam" id="PF13377">
    <property type="entry name" value="Peripla_BP_3"/>
    <property type="match status" value="1"/>
</dbReference>
<evidence type="ECO:0000256" key="2">
    <source>
        <dbReference type="ARBA" id="ARBA00023125"/>
    </source>
</evidence>
<dbReference type="CDD" id="cd06267">
    <property type="entry name" value="PBP1_LacI_sugar_binding-like"/>
    <property type="match status" value="1"/>
</dbReference>
<reference evidence="6" key="1">
    <citation type="submission" date="2016-06" db="EMBL/GenBank/DDBJ databases">
        <authorList>
            <person name="Varghese N."/>
            <person name="Submissions Spin"/>
        </authorList>
    </citation>
    <scope>NUCLEOTIDE SEQUENCE [LARGE SCALE GENOMIC DNA]</scope>
    <source>
        <strain evidence="6">DSM 44100</strain>
    </source>
</reference>
<dbReference type="PRINTS" id="PR00037">
    <property type="entry name" value="HTHLACR"/>
</dbReference>
<keyword evidence="3" id="KW-0804">Transcription</keyword>
<evidence type="ECO:0000256" key="1">
    <source>
        <dbReference type="ARBA" id="ARBA00023015"/>
    </source>
</evidence>
<evidence type="ECO:0000313" key="6">
    <source>
        <dbReference type="Proteomes" id="UP000198797"/>
    </source>
</evidence>
<dbReference type="Proteomes" id="UP000198797">
    <property type="component" value="Unassembled WGS sequence"/>
</dbReference>
<dbReference type="SMART" id="SM00420">
    <property type="entry name" value="HTH_DEOR"/>
    <property type="match status" value="1"/>
</dbReference>
<dbReference type="EMBL" id="FMCU01000023">
    <property type="protein sequence ID" value="SCF47707.1"/>
    <property type="molecule type" value="Genomic_DNA"/>
</dbReference>
<dbReference type="PROSITE" id="PS51000">
    <property type="entry name" value="HTH_DEOR_2"/>
    <property type="match status" value="1"/>
</dbReference>
<accession>A0A1C5AR41</accession>
<evidence type="ECO:0000313" key="5">
    <source>
        <dbReference type="EMBL" id="SCF47707.1"/>
    </source>
</evidence>
<dbReference type="InterPro" id="IPR036390">
    <property type="entry name" value="WH_DNA-bd_sf"/>
</dbReference>
<gene>
    <name evidence="5" type="ORF">GA0070216_12354</name>
</gene>
<keyword evidence="1" id="KW-0805">Transcription regulation</keyword>
<dbReference type="PANTHER" id="PTHR30146:SF155">
    <property type="entry name" value="ALANINE RACEMASE"/>
    <property type="match status" value="1"/>
</dbReference>
<keyword evidence="6" id="KW-1185">Reference proteome</keyword>
<protein>
    <submittedName>
        <fullName evidence="5">DNA-binding transcriptional regulator, LacI/PurR family</fullName>
    </submittedName>
</protein>
<proteinExistence type="predicted"/>
<dbReference type="InterPro" id="IPR001034">
    <property type="entry name" value="DeoR_HTH"/>
</dbReference>
<dbReference type="PANTHER" id="PTHR30146">
    <property type="entry name" value="LACI-RELATED TRANSCRIPTIONAL REPRESSOR"/>
    <property type="match status" value="1"/>
</dbReference>
<feature type="domain" description="HTH deoR-type" evidence="4">
    <location>
        <begin position="4"/>
        <end position="59"/>
    </location>
</feature>
<dbReference type="OrthoDB" id="3252280at2"/>
<dbReference type="Pfam" id="PF08220">
    <property type="entry name" value="HTH_DeoR"/>
    <property type="match status" value="1"/>
</dbReference>
<dbReference type="SUPFAM" id="SSF46785">
    <property type="entry name" value="Winged helix' DNA-binding domain"/>
    <property type="match status" value="1"/>
</dbReference>
<dbReference type="SUPFAM" id="SSF53822">
    <property type="entry name" value="Periplasmic binding protein-like I"/>
    <property type="match status" value="1"/>
</dbReference>
<name>A0A1C5AR41_9ACTN</name>